<dbReference type="RefSeq" id="WP_167498798.1">
    <property type="nucleotide sequence ID" value="NZ_FXTC01000001.1"/>
</dbReference>
<dbReference type="Proteomes" id="UP000316916">
    <property type="component" value="Unassembled WGS sequence"/>
</dbReference>
<keyword evidence="2" id="KW-1185">Reference proteome</keyword>
<dbReference type="AlphaFoldDB" id="A0A521AU45"/>
<organism evidence="1 2">
    <name type="scientific">Chryseobacterium rhizoplanae</name>
    <dbReference type="NCBI Taxonomy" id="1609531"/>
    <lineage>
        <taxon>Bacteria</taxon>
        <taxon>Pseudomonadati</taxon>
        <taxon>Bacteroidota</taxon>
        <taxon>Flavobacteriia</taxon>
        <taxon>Flavobacteriales</taxon>
        <taxon>Weeksellaceae</taxon>
        <taxon>Chryseobacterium group</taxon>
        <taxon>Chryseobacterium</taxon>
    </lineage>
</organism>
<proteinExistence type="predicted"/>
<dbReference type="EMBL" id="FXTC01000001">
    <property type="protein sequence ID" value="SMO38327.1"/>
    <property type="molecule type" value="Genomic_DNA"/>
</dbReference>
<gene>
    <name evidence="1" type="ORF">SAMN06265171_101416</name>
</gene>
<name>A0A521AU45_9FLAO</name>
<evidence type="ECO:0000313" key="2">
    <source>
        <dbReference type="Proteomes" id="UP000316916"/>
    </source>
</evidence>
<accession>A0A521AU45</accession>
<protein>
    <submittedName>
        <fullName evidence="1">Uncharacterized protein</fullName>
    </submittedName>
</protein>
<reference evidence="1 2" key="1">
    <citation type="submission" date="2017-05" db="EMBL/GenBank/DDBJ databases">
        <authorList>
            <person name="Varghese N."/>
            <person name="Submissions S."/>
        </authorList>
    </citation>
    <scope>NUCLEOTIDE SEQUENCE [LARGE SCALE GENOMIC DNA]</scope>
    <source>
        <strain evidence="1 2">DSM 29371</strain>
    </source>
</reference>
<evidence type="ECO:0000313" key="1">
    <source>
        <dbReference type="EMBL" id="SMO38327.1"/>
    </source>
</evidence>
<sequence length="58" mass="6528">MLKSSGLAAFNPLKEVYLLASPSFFTVAGVGVQEAIASFKINEFFFYLIIKYNLFKNE</sequence>